<dbReference type="InterPro" id="IPR036156">
    <property type="entry name" value="Beta-gal/glucu_dom_sf"/>
</dbReference>
<comment type="similarity">
    <text evidence="2">Belongs to the glycosyl hydrolase 2 family.</text>
</comment>
<evidence type="ECO:0000259" key="9">
    <source>
        <dbReference type="SMART" id="SM01038"/>
    </source>
</evidence>
<dbReference type="Pfam" id="PF02837">
    <property type="entry name" value="Glyco_hydro_2_N"/>
    <property type="match status" value="1"/>
</dbReference>
<dbReference type="InterPro" id="IPR006103">
    <property type="entry name" value="Glyco_hydro_2_cat"/>
</dbReference>
<dbReference type="Gene3D" id="2.60.120.260">
    <property type="entry name" value="Galactose-binding domain-like"/>
    <property type="match status" value="1"/>
</dbReference>
<dbReference type="SUPFAM" id="SSF49303">
    <property type="entry name" value="beta-Galactosidase/glucuronidase domain"/>
    <property type="match status" value="2"/>
</dbReference>
<dbReference type="PROSITE" id="PS00719">
    <property type="entry name" value="GLYCOSYL_HYDROL_F2_1"/>
    <property type="match status" value="1"/>
</dbReference>
<dbReference type="Pfam" id="PF02929">
    <property type="entry name" value="Bgal_small_N"/>
    <property type="match status" value="1"/>
</dbReference>
<comment type="caution">
    <text evidence="10">The sequence shown here is derived from an EMBL/GenBank/DDBJ whole genome shotgun (WGS) entry which is preliminary data.</text>
</comment>
<dbReference type="EMBL" id="CACRYJ010000024">
    <property type="protein sequence ID" value="VZO36540.1"/>
    <property type="molecule type" value="Genomic_DNA"/>
</dbReference>
<dbReference type="GO" id="GO:0004565">
    <property type="term" value="F:beta-galactosidase activity"/>
    <property type="evidence" value="ECO:0007669"/>
    <property type="project" value="UniProtKB-EC"/>
</dbReference>
<keyword evidence="6 10" id="KW-0326">Glycosidase</keyword>
<comment type="catalytic activity">
    <reaction evidence="1">
        <text>Hydrolysis of terminal non-reducing beta-D-galactose residues in beta-D-galactosides.</text>
        <dbReference type="EC" id="3.2.1.23"/>
    </reaction>
</comment>
<dbReference type="InterPro" id="IPR008979">
    <property type="entry name" value="Galactose-bd-like_sf"/>
</dbReference>
<dbReference type="InterPro" id="IPR032312">
    <property type="entry name" value="LacZ_4"/>
</dbReference>
<dbReference type="InterPro" id="IPR023230">
    <property type="entry name" value="Glyco_hydro_2_CS"/>
</dbReference>
<dbReference type="InterPro" id="IPR011013">
    <property type="entry name" value="Gal_mutarotase_sf_dom"/>
</dbReference>
<evidence type="ECO:0000256" key="8">
    <source>
        <dbReference type="SAM" id="MobiDB-lite"/>
    </source>
</evidence>
<feature type="region of interest" description="Disordered" evidence="8">
    <location>
        <begin position="701"/>
        <end position="734"/>
    </location>
</feature>
<reference evidence="10 11" key="1">
    <citation type="submission" date="2019-11" db="EMBL/GenBank/DDBJ databases">
        <authorList>
            <person name="Criscuolo A."/>
        </authorList>
    </citation>
    <scope>NUCLEOTIDE SEQUENCE [LARGE SCALE GENOMIC DNA]</scope>
    <source>
        <strain evidence="10">CIP111667</strain>
    </source>
</reference>
<evidence type="ECO:0000256" key="4">
    <source>
        <dbReference type="ARBA" id="ARBA00013303"/>
    </source>
</evidence>
<dbReference type="InterPro" id="IPR050347">
    <property type="entry name" value="Bact_Beta-galactosidase"/>
</dbReference>
<dbReference type="PRINTS" id="PR00132">
    <property type="entry name" value="GLHYDRLASE2"/>
</dbReference>
<dbReference type="InterPro" id="IPR013783">
    <property type="entry name" value="Ig-like_fold"/>
</dbReference>
<dbReference type="SUPFAM" id="SSF51445">
    <property type="entry name" value="(Trans)glycosidases"/>
    <property type="match status" value="1"/>
</dbReference>
<feature type="compositionally biased region" description="Pro residues" evidence="8">
    <location>
        <begin position="13"/>
        <end position="24"/>
    </location>
</feature>
<keyword evidence="5 10" id="KW-0378">Hydrolase</keyword>
<accession>A0A7M4DHZ3</accession>
<dbReference type="SUPFAM" id="SSF74650">
    <property type="entry name" value="Galactose mutarotase-like"/>
    <property type="match status" value="1"/>
</dbReference>
<dbReference type="InterPro" id="IPR006104">
    <property type="entry name" value="Glyco_hydro_2_N"/>
</dbReference>
<protein>
    <recommendedName>
        <fullName evidence="4">Beta-galactosidase</fullName>
        <ecNumber evidence="3">3.2.1.23</ecNumber>
    </recommendedName>
    <alternativeName>
        <fullName evidence="7">Lactase</fullName>
    </alternativeName>
</protein>
<dbReference type="InterPro" id="IPR004199">
    <property type="entry name" value="B-gal_small/dom_5"/>
</dbReference>
<proteinExistence type="inferred from homology"/>
<organism evidence="10 11">
    <name type="scientific">Occultella aeris</name>
    <dbReference type="NCBI Taxonomy" id="2761496"/>
    <lineage>
        <taxon>Bacteria</taxon>
        <taxon>Bacillati</taxon>
        <taxon>Actinomycetota</taxon>
        <taxon>Actinomycetes</taxon>
        <taxon>Micrococcales</taxon>
        <taxon>Ruaniaceae</taxon>
        <taxon>Occultella</taxon>
    </lineage>
</organism>
<dbReference type="SUPFAM" id="SSF49785">
    <property type="entry name" value="Galactose-binding domain-like"/>
    <property type="match status" value="1"/>
</dbReference>
<dbReference type="EC" id="3.2.1.23" evidence="3"/>
<evidence type="ECO:0000256" key="6">
    <source>
        <dbReference type="ARBA" id="ARBA00023295"/>
    </source>
</evidence>
<dbReference type="InterPro" id="IPR017853">
    <property type="entry name" value="GH"/>
</dbReference>
<keyword evidence="11" id="KW-1185">Reference proteome</keyword>
<feature type="region of interest" description="Disordered" evidence="8">
    <location>
        <begin position="1"/>
        <end position="39"/>
    </location>
</feature>
<evidence type="ECO:0000256" key="2">
    <source>
        <dbReference type="ARBA" id="ARBA00007401"/>
    </source>
</evidence>
<dbReference type="Gene3D" id="2.60.40.10">
    <property type="entry name" value="Immunoglobulins"/>
    <property type="match status" value="2"/>
</dbReference>
<dbReference type="Gene3D" id="2.70.98.10">
    <property type="match status" value="1"/>
</dbReference>
<dbReference type="PROSITE" id="PS00608">
    <property type="entry name" value="GLYCOSYL_HYDROL_F2_2"/>
    <property type="match status" value="1"/>
</dbReference>
<dbReference type="PANTHER" id="PTHR46323">
    <property type="entry name" value="BETA-GALACTOSIDASE"/>
    <property type="match status" value="1"/>
</dbReference>
<evidence type="ECO:0000256" key="3">
    <source>
        <dbReference type="ARBA" id="ARBA00012756"/>
    </source>
</evidence>
<dbReference type="RefSeq" id="WP_156740555.1">
    <property type="nucleotide sequence ID" value="NZ_CACRYJ010000024.1"/>
</dbReference>
<dbReference type="Pfam" id="PF02836">
    <property type="entry name" value="Glyco_hydro_2_C"/>
    <property type="match status" value="1"/>
</dbReference>
<dbReference type="GO" id="GO:0005990">
    <property type="term" value="P:lactose catabolic process"/>
    <property type="evidence" value="ECO:0007669"/>
    <property type="project" value="TreeGrafter"/>
</dbReference>
<dbReference type="SMART" id="SM01038">
    <property type="entry name" value="Bgal_small_N"/>
    <property type="match status" value="1"/>
</dbReference>
<dbReference type="Proteomes" id="UP000419743">
    <property type="component" value="Unassembled WGS sequence"/>
</dbReference>
<dbReference type="GO" id="GO:0030246">
    <property type="term" value="F:carbohydrate binding"/>
    <property type="evidence" value="ECO:0007669"/>
    <property type="project" value="InterPro"/>
</dbReference>
<evidence type="ECO:0000256" key="7">
    <source>
        <dbReference type="ARBA" id="ARBA00032230"/>
    </source>
</evidence>
<dbReference type="Pfam" id="PF16353">
    <property type="entry name" value="LacZ_4"/>
    <property type="match status" value="1"/>
</dbReference>
<name>A0A7M4DHZ3_9MICO</name>
<dbReference type="PANTHER" id="PTHR46323:SF2">
    <property type="entry name" value="BETA-GALACTOSIDASE"/>
    <property type="match status" value="1"/>
</dbReference>
<sequence length="1032" mass="112347">MQTSTDASLADRPPLPGSEAPPVPLGYHDDPVPGVGRRRPRAQFSSDAARLSLNGDWAFTLADTAAGTGPGFADPDLDDGDWGRIDVPSHWVLRGHGDPLYTNTAFPFPITPPHTPTANPTGDYRRTFTLPAGWRREGAVLRFQGVDSCAAVWLNGVELGHSKGSRLPFEFDIGPALREGTNVLCVRVHRWSSGSYLEDQDMWWLPGIFRDVELLERPAAVDDVYVHADYDHRTGAGTLRVEATDVDGAPVLALVDVPELGVAALPAGTATTIDGVRPWSAEAPRLYRGTVHAGGERIELAIGFRTISVAEGVLRVNGVRVHLRGVNRHEHDPDHGRAVSVELMRRDILMMKAHNINAVRTSHYPPHPEFLRLCDELGLWVVDESDIETHGFIYAGWEGNPPDDPAWTPALLDRTARMVERDKNHPSVIIWSLGNESEGGAGFAAIEAWLRDRDPSRPLHYERDRTYAQSDFYSLMYPSLDDLAAIAERTEETPEALAENAELEHRRRALPFLLCEYAHAMGNGPGSLADYQEILESSDRMAGAFVWEWIDHGFRGRTPDGVEYLRHGGDIDYRPNGGSYCIDGLVRPDRVPSPGLLELAKVLEPVRFDVDADGITVRNHYDVLDTGHLAFTWELARDGVALAVGDMVVPVLAPGEQTRVELPEAVDLGAAGEGETWLTVSARLAQATPWAAAGHEVGWGQGQLAQHARPRTLSQKSTPGSDGSTVLSRAEPAASADPGTLAVGAAVLDTRTGDLISLGGLDVSGLRLDIWRAPTENDRGQGELNNLAKVWRAVGLDRMLHSVTDVLIGDGGACVRARLAPATQPFGLDIAYTWTAGSGPTAPPADDPGEVTLTVDVTPYGPWHDVPYGHHEVTLPRLGVRLGLPAAVARATWFGLGPGESYIDSLTAAKVGRYAQSVDDLGFEYLVPQETGNRHRARWLELTGADSPGLRVAGSPTFDFTARRWSTEALDAAKHPHDLHPEDRLYLHLDLAQHGLGSSSCGPATPDRYRVHPEPTRFALTFSTMFQPQKEQ</sequence>
<gene>
    <name evidence="10" type="primary">lacZ_3</name>
    <name evidence="10" type="ORF">HALOF300_01744</name>
</gene>
<dbReference type="Gene3D" id="3.20.20.80">
    <property type="entry name" value="Glycosidases"/>
    <property type="match status" value="1"/>
</dbReference>
<dbReference type="InterPro" id="IPR014718">
    <property type="entry name" value="GH-type_carb-bd"/>
</dbReference>
<evidence type="ECO:0000256" key="1">
    <source>
        <dbReference type="ARBA" id="ARBA00001412"/>
    </source>
</evidence>
<dbReference type="GO" id="GO:0009341">
    <property type="term" value="C:beta-galactosidase complex"/>
    <property type="evidence" value="ECO:0007669"/>
    <property type="project" value="InterPro"/>
</dbReference>
<evidence type="ECO:0000313" key="11">
    <source>
        <dbReference type="Proteomes" id="UP000419743"/>
    </source>
</evidence>
<dbReference type="AlphaFoldDB" id="A0A7M4DHZ3"/>
<dbReference type="InterPro" id="IPR023232">
    <property type="entry name" value="Glyco_hydro_2_AS"/>
</dbReference>
<dbReference type="InterPro" id="IPR006101">
    <property type="entry name" value="Glyco_hydro_2"/>
</dbReference>
<feature type="domain" description="Beta galactosidase small chain/" evidence="9">
    <location>
        <begin position="742"/>
        <end position="1023"/>
    </location>
</feature>
<evidence type="ECO:0000256" key="5">
    <source>
        <dbReference type="ARBA" id="ARBA00022801"/>
    </source>
</evidence>
<feature type="compositionally biased region" description="Polar residues" evidence="8">
    <location>
        <begin position="712"/>
        <end position="727"/>
    </location>
</feature>
<evidence type="ECO:0000313" key="10">
    <source>
        <dbReference type="EMBL" id="VZO36540.1"/>
    </source>
</evidence>